<reference evidence="2" key="1">
    <citation type="journal article" date="2023" name="G3 (Bethesda)">
        <title>Whole genome assembly and annotation of the endangered Caribbean coral Acropora cervicornis.</title>
        <authorList>
            <person name="Selwyn J.D."/>
            <person name="Vollmer S.V."/>
        </authorList>
    </citation>
    <scope>NUCLEOTIDE SEQUENCE</scope>
    <source>
        <strain evidence="2">K2</strain>
    </source>
</reference>
<evidence type="ECO:0000256" key="1">
    <source>
        <dbReference type="SAM" id="MobiDB-lite"/>
    </source>
</evidence>
<accession>A0AAD9PUN9</accession>
<dbReference type="Proteomes" id="UP001249851">
    <property type="component" value="Unassembled WGS sequence"/>
</dbReference>
<name>A0AAD9PUN9_ACRCE</name>
<gene>
    <name evidence="2" type="ORF">P5673_030107</name>
</gene>
<proteinExistence type="predicted"/>
<dbReference type="AlphaFoldDB" id="A0AAD9PUN9"/>
<reference evidence="2" key="2">
    <citation type="journal article" date="2023" name="Science">
        <title>Genomic signatures of disease resistance in endangered staghorn corals.</title>
        <authorList>
            <person name="Vollmer S.V."/>
            <person name="Selwyn J.D."/>
            <person name="Despard B.A."/>
            <person name="Roesel C.L."/>
        </authorList>
    </citation>
    <scope>NUCLEOTIDE SEQUENCE</scope>
    <source>
        <strain evidence="2">K2</strain>
    </source>
</reference>
<evidence type="ECO:0000313" key="2">
    <source>
        <dbReference type="EMBL" id="KAK2549432.1"/>
    </source>
</evidence>
<dbReference type="EMBL" id="JARQWQ010000126">
    <property type="protein sequence ID" value="KAK2549432.1"/>
    <property type="molecule type" value="Genomic_DNA"/>
</dbReference>
<protein>
    <submittedName>
        <fullName evidence="2">Uncharacterized protein</fullName>
    </submittedName>
</protein>
<feature type="region of interest" description="Disordered" evidence="1">
    <location>
        <begin position="88"/>
        <end position="109"/>
    </location>
</feature>
<organism evidence="2 3">
    <name type="scientific">Acropora cervicornis</name>
    <name type="common">Staghorn coral</name>
    <dbReference type="NCBI Taxonomy" id="6130"/>
    <lineage>
        <taxon>Eukaryota</taxon>
        <taxon>Metazoa</taxon>
        <taxon>Cnidaria</taxon>
        <taxon>Anthozoa</taxon>
        <taxon>Hexacorallia</taxon>
        <taxon>Scleractinia</taxon>
        <taxon>Astrocoeniina</taxon>
        <taxon>Acroporidae</taxon>
        <taxon>Acropora</taxon>
    </lineage>
</organism>
<comment type="caution">
    <text evidence="2">The sequence shown here is derived from an EMBL/GenBank/DDBJ whole genome shotgun (WGS) entry which is preliminary data.</text>
</comment>
<sequence length="109" mass="12493">MSNVLDLFTKSSLLDIRAQNKINCLLGPTKSPMMVLKNHLFRKIIVKKLYRNYFEQIIMVTKSDLLIEIGFGRHGFFMVSTLNSAGSRQENKLRSRRRRCMVESGPGTG</sequence>
<keyword evidence="3" id="KW-1185">Reference proteome</keyword>
<evidence type="ECO:0000313" key="3">
    <source>
        <dbReference type="Proteomes" id="UP001249851"/>
    </source>
</evidence>